<name>K0RPY3_THAOC</name>
<evidence type="ECO:0000256" key="1">
    <source>
        <dbReference type="SAM" id="MobiDB-lite"/>
    </source>
</evidence>
<gene>
    <name evidence="2" type="ORF">THAOC_24393</name>
</gene>
<organism evidence="2 3">
    <name type="scientific">Thalassiosira oceanica</name>
    <name type="common">Marine diatom</name>
    <dbReference type="NCBI Taxonomy" id="159749"/>
    <lineage>
        <taxon>Eukaryota</taxon>
        <taxon>Sar</taxon>
        <taxon>Stramenopiles</taxon>
        <taxon>Ochrophyta</taxon>
        <taxon>Bacillariophyta</taxon>
        <taxon>Coscinodiscophyceae</taxon>
        <taxon>Thalassiosirophycidae</taxon>
        <taxon>Thalassiosirales</taxon>
        <taxon>Thalassiosiraceae</taxon>
        <taxon>Thalassiosira</taxon>
    </lineage>
</organism>
<reference evidence="2 3" key="1">
    <citation type="journal article" date="2012" name="Genome Biol.">
        <title>Genome and low-iron response of an oceanic diatom adapted to chronic iron limitation.</title>
        <authorList>
            <person name="Lommer M."/>
            <person name="Specht M."/>
            <person name="Roy A.S."/>
            <person name="Kraemer L."/>
            <person name="Andreson R."/>
            <person name="Gutowska M.A."/>
            <person name="Wolf J."/>
            <person name="Bergner S.V."/>
            <person name="Schilhabel M.B."/>
            <person name="Klostermeier U.C."/>
            <person name="Beiko R.G."/>
            <person name="Rosenstiel P."/>
            <person name="Hippler M."/>
            <person name="Laroche J."/>
        </authorList>
    </citation>
    <scope>NUCLEOTIDE SEQUENCE [LARGE SCALE GENOMIC DNA]</scope>
    <source>
        <strain evidence="2 3">CCMP1005</strain>
    </source>
</reference>
<accession>K0RPY3</accession>
<feature type="non-terminal residue" evidence="2">
    <location>
        <position position="1"/>
    </location>
</feature>
<dbReference type="EMBL" id="AGNL01033108">
    <property type="protein sequence ID" value="EJK55828.1"/>
    <property type="molecule type" value="Genomic_DNA"/>
</dbReference>
<protein>
    <submittedName>
        <fullName evidence="2">Uncharacterized protein</fullName>
    </submittedName>
</protein>
<feature type="region of interest" description="Disordered" evidence="1">
    <location>
        <begin position="1"/>
        <end position="33"/>
    </location>
</feature>
<dbReference type="Proteomes" id="UP000266841">
    <property type="component" value="Unassembled WGS sequence"/>
</dbReference>
<dbReference type="AlphaFoldDB" id="K0RPY3"/>
<evidence type="ECO:0000313" key="3">
    <source>
        <dbReference type="Proteomes" id="UP000266841"/>
    </source>
</evidence>
<evidence type="ECO:0000313" key="2">
    <source>
        <dbReference type="EMBL" id="EJK55828.1"/>
    </source>
</evidence>
<keyword evidence="3" id="KW-1185">Reference proteome</keyword>
<proteinExistence type="predicted"/>
<sequence>ITRRGELAGRSGTARRAQGWLKNDQTSTSNVEREESTLDIDHLLWLLTINQSINQSINDI</sequence>
<comment type="caution">
    <text evidence="2">The sequence shown here is derived from an EMBL/GenBank/DDBJ whole genome shotgun (WGS) entry which is preliminary data.</text>
</comment>